<dbReference type="RefSeq" id="XP_003073859.2">
    <property type="nucleotide sequence ID" value="XM_003073813.2"/>
</dbReference>
<dbReference type="GeneID" id="9699565"/>
<dbReference type="InterPro" id="IPR008283">
    <property type="entry name" value="Peptidase_M17_N"/>
</dbReference>
<feature type="domain" description="Cytosol aminopeptidase" evidence="7">
    <location>
        <begin position="328"/>
        <end position="335"/>
    </location>
</feature>
<dbReference type="GO" id="GO:0030145">
    <property type="term" value="F:manganese ion binding"/>
    <property type="evidence" value="ECO:0007669"/>
    <property type="project" value="InterPro"/>
</dbReference>
<dbReference type="InterPro" id="IPR043472">
    <property type="entry name" value="Macro_dom-like"/>
</dbReference>
<reference evidence="8 9" key="2">
    <citation type="journal article" date="2012" name="Proc. Natl. Acad. Sci. U.S.A.">
        <title>Gain and loss of multiple functionally related, horizontally transferred genes in the reduced genomes of two microsporidian parasites.</title>
        <authorList>
            <person name="Pombert J.-F."/>
            <person name="Selman M."/>
            <person name="Burki F."/>
            <person name="Bardell F.T."/>
            <person name="Farinelli L."/>
            <person name="Solter L.F."/>
            <person name="Whitman D.W."/>
            <person name="Weiss L.M."/>
            <person name="Corradi N."/>
            <person name="Keeling P.J."/>
        </authorList>
    </citation>
    <scope>NUCLEOTIDE SEQUENCE [LARGE SCALE GENOMIC DNA]</scope>
    <source>
        <strain evidence="8 9">ATCC 50506</strain>
    </source>
</reference>
<evidence type="ECO:0000256" key="6">
    <source>
        <dbReference type="ARBA" id="ARBA00022801"/>
    </source>
</evidence>
<evidence type="ECO:0000256" key="5">
    <source>
        <dbReference type="ARBA" id="ARBA00022670"/>
    </source>
</evidence>
<evidence type="ECO:0000256" key="1">
    <source>
        <dbReference type="ARBA" id="ARBA00000135"/>
    </source>
</evidence>
<dbReference type="CDD" id="cd00433">
    <property type="entry name" value="Peptidase_M17"/>
    <property type="match status" value="1"/>
</dbReference>
<protein>
    <submittedName>
        <fullName evidence="8">Leucyl aminopeptidase</fullName>
    </submittedName>
</protein>
<dbReference type="OrthoDB" id="412814at2759"/>
<dbReference type="Pfam" id="PF02789">
    <property type="entry name" value="Peptidase_M17_N"/>
    <property type="match status" value="1"/>
</dbReference>
<dbReference type="PANTHER" id="PTHR11963">
    <property type="entry name" value="LEUCINE AMINOPEPTIDASE-RELATED"/>
    <property type="match status" value="1"/>
</dbReference>
<keyword evidence="4 8" id="KW-0031">Aminopeptidase</keyword>
<keyword evidence="9" id="KW-1185">Reference proteome</keyword>
<dbReference type="KEGG" id="ein:Eint_101740"/>
<dbReference type="EMBL" id="CP001951">
    <property type="protein sequence ID" value="ADM12499.2"/>
    <property type="molecule type" value="Genomic_DNA"/>
</dbReference>
<accession>E0S9W4</accession>
<organism evidence="8 9">
    <name type="scientific">Encephalitozoon intestinalis (strain ATCC 50506)</name>
    <name type="common">Microsporidian parasite</name>
    <name type="synonym">Septata intestinalis</name>
    <dbReference type="NCBI Taxonomy" id="876142"/>
    <lineage>
        <taxon>Eukaryota</taxon>
        <taxon>Fungi</taxon>
        <taxon>Fungi incertae sedis</taxon>
        <taxon>Microsporidia</taxon>
        <taxon>Unikaryonidae</taxon>
        <taxon>Encephalitozoon</taxon>
    </lineage>
</organism>
<evidence type="ECO:0000313" key="8">
    <source>
        <dbReference type="EMBL" id="ADM12499.2"/>
    </source>
</evidence>
<dbReference type="Gene3D" id="3.40.630.10">
    <property type="entry name" value="Zn peptidases"/>
    <property type="match status" value="1"/>
</dbReference>
<proteinExistence type="inferred from homology"/>
<evidence type="ECO:0000259" key="7">
    <source>
        <dbReference type="PROSITE" id="PS00631"/>
    </source>
</evidence>
<gene>
    <name evidence="8" type="ORF">Eint_101740</name>
</gene>
<dbReference type="Gene3D" id="3.40.220.10">
    <property type="entry name" value="Leucine Aminopeptidase, subunit E, domain 1"/>
    <property type="match status" value="1"/>
</dbReference>
<dbReference type="VEuPathDB" id="MicrosporidiaDB:Eint_101740"/>
<dbReference type="HAMAP" id="MF_00181">
    <property type="entry name" value="Cytosol_peptidase_M17"/>
    <property type="match status" value="1"/>
</dbReference>
<dbReference type="Proteomes" id="UP000002313">
    <property type="component" value="Chromosome X"/>
</dbReference>
<comment type="catalytic activity">
    <reaction evidence="2">
        <text>Release of N-terminal proline from a peptide.</text>
        <dbReference type="EC" id="3.4.11.5"/>
    </reaction>
</comment>
<evidence type="ECO:0000256" key="2">
    <source>
        <dbReference type="ARBA" id="ARBA00001585"/>
    </source>
</evidence>
<dbReference type="HOGENOM" id="CLU_013734_6_0_1"/>
<evidence type="ECO:0000256" key="3">
    <source>
        <dbReference type="ARBA" id="ARBA00009528"/>
    </source>
</evidence>
<dbReference type="InterPro" id="IPR011356">
    <property type="entry name" value="Leucine_aapep/pepB"/>
</dbReference>
<dbReference type="InterPro" id="IPR023042">
    <property type="entry name" value="Peptidase_M17_leu_NH2_pept"/>
</dbReference>
<comment type="catalytic activity">
    <reaction evidence="1">
        <text>Release of an N-terminal amino acid, Xaa-|-Yaa-, in which Xaa is preferably Leu, but may be other amino acids including Pro although not Arg or Lys, and Yaa may be Pro. Amino acid amides and methyl esters are also readily hydrolyzed, but rates on arylamides are exceedingly low.</text>
        <dbReference type="EC" id="3.4.11.1"/>
    </reaction>
</comment>
<keyword evidence="5" id="KW-0645">Protease</keyword>
<evidence type="ECO:0000313" key="9">
    <source>
        <dbReference type="Proteomes" id="UP000002313"/>
    </source>
</evidence>
<dbReference type="PROSITE" id="PS00631">
    <property type="entry name" value="CYTOSOL_AP"/>
    <property type="match status" value="1"/>
</dbReference>
<dbReference type="SUPFAM" id="SSF52949">
    <property type="entry name" value="Macro domain-like"/>
    <property type="match status" value="1"/>
</dbReference>
<dbReference type="PRINTS" id="PR00481">
    <property type="entry name" value="LAMNOPPTDASE"/>
</dbReference>
<dbReference type="SUPFAM" id="SSF53187">
    <property type="entry name" value="Zn-dependent exopeptidases"/>
    <property type="match status" value="1"/>
</dbReference>
<name>E0S9W4_ENCIT</name>
<reference evidence="8 9" key="1">
    <citation type="journal article" date="2010" name="Nat. Commun.">
        <title>The complete sequence of the smallest known nuclear genome from the microsporidian Encephalitozoon intestinalis.</title>
        <authorList>
            <person name="Corradi N."/>
            <person name="Pombert J.-F."/>
            <person name="Farinelli L."/>
            <person name="Didier E.S."/>
            <person name="Keeling P.J."/>
        </authorList>
    </citation>
    <scope>NUCLEOTIDE SEQUENCE [LARGE SCALE GENOMIC DNA]</scope>
    <source>
        <strain evidence="8 9">ATCC 50506</strain>
    </source>
</reference>
<keyword evidence="6" id="KW-0378">Hydrolase</keyword>
<dbReference type="InterPro" id="IPR000819">
    <property type="entry name" value="Peptidase_M17_C"/>
</dbReference>
<evidence type="ECO:0000256" key="4">
    <source>
        <dbReference type="ARBA" id="ARBA00022438"/>
    </source>
</evidence>
<dbReference type="GO" id="GO:0005737">
    <property type="term" value="C:cytoplasm"/>
    <property type="evidence" value="ECO:0007669"/>
    <property type="project" value="InterPro"/>
</dbReference>
<dbReference type="GO" id="GO:0070006">
    <property type="term" value="F:metalloaminopeptidase activity"/>
    <property type="evidence" value="ECO:0007669"/>
    <property type="project" value="InterPro"/>
</dbReference>
<dbReference type="AlphaFoldDB" id="E0S9W4"/>
<sequence length="485" mass="52391">MELLDYGKLKVTGETNQESTKVRIILYSPSKEGVDIKSEKKDSSHQAFLNRMGAKGNSGESYVLPEENGKITVFVGIGKEDENVFLVKNNAKKAGALAYKAVSQFKNLEIFLESEFMGKEVASGVTLASYKYQFLNKEKGEPKKVAINTQFPSVKKAIMIGNAQNFARFLGDTPANLMNPTLFTEYAAKYLHGKKNVTFEVFGKEFMKSKSMNLLLSVSQGSVQEPKLFVAKYRGKGGDGVDIALVGKGVCFDSGGISLKPSARMSLMKGDMLGAASVLSVFGLAADMEIKINIDLVIPLVENLPSGTATKPGDVYIGMNGKSVEIDNTDAEGRLILADALVYAQEGHPTYIFDVATLTGAMAVALGDAFIGYFTSDDKLSEIIYQSGIDASDPTWRMPLSQLYLPTMKSDVADLKNTGEGRYGGSASAAIFLNEFVGKEYKWVHFDIAGVMNSNNSKGIYGDGMTGCSVSALIETIEKLSTIVN</sequence>
<dbReference type="GO" id="GO:0006508">
    <property type="term" value="P:proteolysis"/>
    <property type="evidence" value="ECO:0007669"/>
    <property type="project" value="UniProtKB-KW"/>
</dbReference>
<comment type="similarity">
    <text evidence="3">Belongs to the peptidase M17 family.</text>
</comment>
<dbReference type="PANTHER" id="PTHR11963:SF23">
    <property type="entry name" value="CYTOSOL AMINOPEPTIDASE"/>
    <property type="match status" value="1"/>
</dbReference>
<dbReference type="Pfam" id="PF00883">
    <property type="entry name" value="Peptidase_M17"/>
    <property type="match status" value="1"/>
</dbReference>